<dbReference type="EMBL" id="RQJP01000001">
    <property type="protein sequence ID" value="RRB17058.1"/>
    <property type="molecule type" value="Genomic_DNA"/>
</dbReference>
<dbReference type="RefSeq" id="WP_124903278.1">
    <property type="nucleotide sequence ID" value="NZ_RQJP01000001.1"/>
</dbReference>
<feature type="signal peptide" evidence="1">
    <location>
        <begin position="1"/>
        <end position="29"/>
    </location>
</feature>
<accession>A0A3P1CUX5</accession>
<name>A0A3P1CUX5_9BACT</name>
<keyword evidence="1" id="KW-0732">Signal</keyword>
<evidence type="ECO:0000256" key="1">
    <source>
        <dbReference type="SAM" id="SignalP"/>
    </source>
</evidence>
<reference evidence="2 3" key="1">
    <citation type="submission" date="2018-11" db="EMBL/GenBank/DDBJ databases">
        <authorList>
            <person name="Zhou Z."/>
            <person name="Wang G."/>
        </authorList>
    </citation>
    <scope>NUCLEOTIDE SEQUENCE [LARGE SCALE GENOMIC DNA]</scope>
    <source>
        <strain evidence="2 3">KCTC42998</strain>
    </source>
</reference>
<comment type="caution">
    <text evidence="2">The sequence shown here is derived from an EMBL/GenBank/DDBJ whole genome shotgun (WGS) entry which is preliminary data.</text>
</comment>
<evidence type="ECO:0000313" key="3">
    <source>
        <dbReference type="Proteomes" id="UP000274271"/>
    </source>
</evidence>
<dbReference type="OrthoDB" id="939640at2"/>
<evidence type="ECO:0008006" key="4">
    <source>
        <dbReference type="Google" id="ProtNLM"/>
    </source>
</evidence>
<organism evidence="2 3">
    <name type="scientific">Larkinella knui</name>
    <dbReference type="NCBI Taxonomy" id="2025310"/>
    <lineage>
        <taxon>Bacteria</taxon>
        <taxon>Pseudomonadati</taxon>
        <taxon>Bacteroidota</taxon>
        <taxon>Cytophagia</taxon>
        <taxon>Cytophagales</taxon>
        <taxon>Spirosomataceae</taxon>
        <taxon>Larkinella</taxon>
    </lineage>
</organism>
<protein>
    <recommendedName>
        <fullName evidence="4">T9SS C-terminal target domain-containing protein</fullName>
    </recommendedName>
</protein>
<dbReference type="Proteomes" id="UP000274271">
    <property type="component" value="Unassembled WGS sequence"/>
</dbReference>
<proteinExistence type="predicted"/>
<sequence>MRTFNPKTTRKLRNFLLVSFFFYGFTAMAQPDYYIRTDSTKGYWKIQTDFASQQTRIRFFNSQHEPIYQENLAGRYVKLTNRTIRLFDSMLERLLTNQLLSAEVKSHELVASSTGVPDYAVSAPLTHPISTSYVLASPTESLETNPLRTDVSISSTGKLKIHAVNLRQEPVLVTILDDQGRSIFKQKTVAPTYNRTLNLSQLQEGTFRFEVIGLQKKYYYRLVVQSNPQSYQLRAIP</sequence>
<keyword evidence="3" id="KW-1185">Reference proteome</keyword>
<gene>
    <name evidence="2" type="ORF">EHT87_01880</name>
</gene>
<evidence type="ECO:0000313" key="2">
    <source>
        <dbReference type="EMBL" id="RRB17058.1"/>
    </source>
</evidence>
<feature type="chain" id="PRO_5018057042" description="T9SS C-terminal target domain-containing protein" evidence="1">
    <location>
        <begin position="30"/>
        <end position="237"/>
    </location>
</feature>
<dbReference type="AlphaFoldDB" id="A0A3P1CUX5"/>